<dbReference type="RefSeq" id="XP_010932570.1">
    <property type="nucleotide sequence ID" value="XM_010934268.2"/>
</dbReference>
<comment type="similarity">
    <text evidence="1">Belongs to the caleosin family.</text>
</comment>
<dbReference type="AlphaFoldDB" id="A0A6I9S363"/>
<organism evidence="2 3">
    <name type="scientific">Elaeis guineensis var. tenera</name>
    <name type="common">Oil palm</name>
    <dbReference type="NCBI Taxonomy" id="51953"/>
    <lineage>
        <taxon>Eukaryota</taxon>
        <taxon>Viridiplantae</taxon>
        <taxon>Streptophyta</taxon>
        <taxon>Embryophyta</taxon>
        <taxon>Tracheophyta</taxon>
        <taxon>Spermatophyta</taxon>
        <taxon>Magnoliopsida</taxon>
        <taxon>Liliopsida</taxon>
        <taxon>Arecaceae</taxon>
        <taxon>Arecoideae</taxon>
        <taxon>Cocoseae</taxon>
        <taxon>Elaeidinae</taxon>
        <taxon>Elaeis</taxon>
    </lineage>
</organism>
<proteinExistence type="inferred from homology"/>
<dbReference type="OrthoDB" id="640742at2759"/>
<dbReference type="PANTHER" id="PTHR31495:SF1">
    <property type="entry name" value="INACTIVE PEROXYGENASE-LIKE PROTEIN-RELATED"/>
    <property type="match status" value="1"/>
</dbReference>
<gene>
    <name evidence="3" type="primary">LOC105053190</name>
</gene>
<reference evidence="3" key="1">
    <citation type="submission" date="2025-08" db="UniProtKB">
        <authorList>
            <consortium name="RefSeq"/>
        </authorList>
    </citation>
    <scope>IDENTIFICATION</scope>
</reference>
<dbReference type="InParanoid" id="A0A6I9S363"/>
<dbReference type="KEGG" id="egu:105053190"/>
<name>A0A6I9S363_ELAGV</name>
<dbReference type="InterPro" id="IPR007736">
    <property type="entry name" value="Caleosin-related"/>
</dbReference>
<sequence>MKAKAIPPPPLSSFLKRAAPGQGQLHWFLLFSLSTMSSSSSTSYGSEEEGEISSGDLTALQKHVVFFDRNKDGIIYPWETFRGFRAIGCGVALSTVSAVVINGFIGPKTRTGKIPSPLLPIHVKNIHKGKHGSDSGVYDNEGRFVPEKFEEIFKKHAHTNPNALTSKELKEMLQANRVPKDCGGWIASWAEWKILYALCKDKDGLLHKDTMRAVYDGSLFLQMEKARESSQKKAKKA</sequence>
<dbReference type="GO" id="GO:0004497">
    <property type="term" value="F:monooxygenase activity"/>
    <property type="evidence" value="ECO:0007669"/>
    <property type="project" value="TreeGrafter"/>
</dbReference>
<evidence type="ECO:0000256" key="1">
    <source>
        <dbReference type="ARBA" id="ARBA00006765"/>
    </source>
</evidence>
<dbReference type="Pfam" id="PF05042">
    <property type="entry name" value="Caleosin"/>
    <property type="match status" value="1"/>
</dbReference>
<protein>
    <submittedName>
        <fullName evidence="3">Probable peroxygenase 5</fullName>
    </submittedName>
</protein>
<keyword evidence="2" id="KW-1185">Reference proteome</keyword>
<dbReference type="FunCoup" id="A0A6I9S363">
    <property type="interactions" value="190"/>
</dbReference>
<dbReference type="Proteomes" id="UP000504607">
    <property type="component" value="Chromosome 10"/>
</dbReference>
<accession>A0A6I9S363</accession>
<evidence type="ECO:0000313" key="2">
    <source>
        <dbReference type="Proteomes" id="UP000504607"/>
    </source>
</evidence>
<dbReference type="InterPro" id="IPR011992">
    <property type="entry name" value="EF-hand-dom_pair"/>
</dbReference>
<dbReference type="PANTHER" id="PTHR31495">
    <property type="entry name" value="PEROXYGENASE 3-RELATED"/>
    <property type="match status" value="1"/>
</dbReference>
<dbReference type="GeneID" id="105053190"/>
<dbReference type="GO" id="GO:0005509">
    <property type="term" value="F:calcium ion binding"/>
    <property type="evidence" value="ECO:0007669"/>
    <property type="project" value="TreeGrafter"/>
</dbReference>
<dbReference type="SUPFAM" id="SSF47473">
    <property type="entry name" value="EF-hand"/>
    <property type="match status" value="1"/>
</dbReference>
<evidence type="ECO:0000313" key="3">
    <source>
        <dbReference type="RefSeq" id="XP_010932570.1"/>
    </source>
</evidence>